<accession>A0A9D1FF67</accession>
<keyword evidence="1" id="KW-0472">Membrane</keyword>
<feature type="transmembrane region" description="Helical" evidence="1">
    <location>
        <begin position="296"/>
        <end position="317"/>
    </location>
</feature>
<dbReference type="Proteomes" id="UP000824001">
    <property type="component" value="Unassembled WGS sequence"/>
</dbReference>
<protein>
    <recommendedName>
        <fullName evidence="2">Peptidase M56 domain-containing protein</fullName>
    </recommendedName>
</protein>
<organism evidence="3 4">
    <name type="scientific">Candidatus Scatomorpha merdipullorum</name>
    <dbReference type="NCBI Taxonomy" id="2840927"/>
    <lineage>
        <taxon>Bacteria</taxon>
        <taxon>Bacillati</taxon>
        <taxon>Bacillota</taxon>
        <taxon>Clostridia</taxon>
        <taxon>Eubacteriales</taxon>
        <taxon>Candidatus Scatomorpha</taxon>
    </lineage>
</organism>
<dbReference type="CDD" id="cd07341">
    <property type="entry name" value="M56_BlaR1_MecR1_like"/>
    <property type="match status" value="1"/>
</dbReference>
<feature type="domain" description="Peptidase M56" evidence="2">
    <location>
        <begin position="7"/>
        <end position="291"/>
    </location>
</feature>
<name>A0A9D1FF67_9FIRM</name>
<proteinExistence type="predicted"/>
<dbReference type="PANTHER" id="PTHR34978">
    <property type="entry name" value="POSSIBLE SENSOR-TRANSDUCER PROTEIN BLAR"/>
    <property type="match status" value="1"/>
</dbReference>
<evidence type="ECO:0000259" key="2">
    <source>
        <dbReference type="Pfam" id="PF05569"/>
    </source>
</evidence>
<dbReference type="AlphaFoldDB" id="A0A9D1FF67"/>
<comment type="caution">
    <text evidence="3">The sequence shown here is derived from an EMBL/GenBank/DDBJ whole genome shotgun (WGS) entry which is preliminary data.</text>
</comment>
<keyword evidence="1" id="KW-0812">Transmembrane</keyword>
<reference evidence="3" key="1">
    <citation type="submission" date="2020-10" db="EMBL/GenBank/DDBJ databases">
        <authorList>
            <person name="Gilroy R."/>
        </authorList>
    </citation>
    <scope>NUCLEOTIDE SEQUENCE</scope>
    <source>
        <strain evidence="3">ChiHjej10B9-9673</strain>
    </source>
</reference>
<gene>
    <name evidence="3" type="ORF">IAC18_08960</name>
</gene>
<dbReference type="Pfam" id="PF05569">
    <property type="entry name" value="Peptidase_M56"/>
    <property type="match status" value="1"/>
</dbReference>
<dbReference type="InterPro" id="IPR052173">
    <property type="entry name" value="Beta-lactam_resp_regulator"/>
</dbReference>
<evidence type="ECO:0000313" key="3">
    <source>
        <dbReference type="EMBL" id="HIS67684.1"/>
    </source>
</evidence>
<keyword evidence="1" id="KW-1133">Transmembrane helix</keyword>
<evidence type="ECO:0000313" key="4">
    <source>
        <dbReference type="Proteomes" id="UP000824001"/>
    </source>
</evidence>
<sequence length="667" mass="73064">MSSIWEFLYQTLTVSLAAAALLLVKWPLSDKLSPRWQYGVWGVLALRALIPASLSRGIVPQLALWLETAKSAAELRLSSAYSEPFGLMDLRSPLPWPEGAPKSLTDWLFIAYFAGAVLTLLWYAWRYASLRALLLRGREPSGEAAAVIERVAAKYKLRACRAVEVPGLKSAFVCGVFRPVLALPEGETPDEKVILHELLHLKYFDAGQNVFWCVLRALHWCNPFLQYVFNRVGNDMESLCDRRVLERLEGEERREYGAILLGMASGSYARAPGTSSISNGARNIARRIEAIARFKLYPRGMALVSVCAVLLLGASLLTGARADFSRLEGYPDSGDELLPALAAARIERCATIPGALDVYAKAIVFRDMKLYALASPVSEQERIYDDDFLSRAEGDMALTSVGTSAQPRVLNLRQAGEGRMLAELALPGEILSVSWYYGAVSEEQLGQYFLVPVEILREDGGYAVRAVGEEPRLEYVQGAGPAPEARIVGGGGWADIDTMLGTRAAAYSACVDTIAGPVTVRLYSDIEVKQPEQQSAGLWGFGFGSVYPHEADADAVWEDWSFDCRYTVELDAREYRAAGGEGNVSVLYDWVLDEGVESGSPTNGGSVNANSSLSPEEGVLLDWQFANWNQDFEPAGLPYYPGSIELKLIIDGENMGEYTLELAEAAE</sequence>
<dbReference type="PANTHER" id="PTHR34978:SF3">
    <property type="entry name" value="SLR0241 PROTEIN"/>
    <property type="match status" value="1"/>
</dbReference>
<feature type="transmembrane region" description="Helical" evidence="1">
    <location>
        <begin position="7"/>
        <end position="26"/>
    </location>
</feature>
<evidence type="ECO:0000256" key="1">
    <source>
        <dbReference type="SAM" id="Phobius"/>
    </source>
</evidence>
<feature type="transmembrane region" description="Helical" evidence="1">
    <location>
        <begin position="107"/>
        <end position="125"/>
    </location>
</feature>
<dbReference type="EMBL" id="DVJK01000256">
    <property type="protein sequence ID" value="HIS67684.1"/>
    <property type="molecule type" value="Genomic_DNA"/>
</dbReference>
<dbReference type="InterPro" id="IPR008756">
    <property type="entry name" value="Peptidase_M56"/>
</dbReference>
<reference evidence="3" key="2">
    <citation type="journal article" date="2021" name="PeerJ">
        <title>Extensive microbial diversity within the chicken gut microbiome revealed by metagenomics and culture.</title>
        <authorList>
            <person name="Gilroy R."/>
            <person name="Ravi A."/>
            <person name="Getino M."/>
            <person name="Pursley I."/>
            <person name="Horton D.L."/>
            <person name="Alikhan N.F."/>
            <person name="Baker D."/>
            <person name="Gharbi K."/>
            <person name="Hall N."/>
            <person name="Watson M."/>
            <person name="Adriaenssens E.M."/>
            <person name="Foster-Nyarko E."/>
            <person name="Jarju S."/>
            <person name="Secka A."/>
            <person name="Antonio M."/>
            <person name="Oren A."/>
            <person name="Chaudhuri R.R."/>
            <person name="La Ragione R."/>
            <person name="Hildebrand F."/>
            <person name="Pallen M.J."/>
        </authorList>
    </citation>
    <scope>NUCLEOTIDE SEQUENCE</scope>
    <source>
        <strain evidence="3">ChiHjej10B9-9673</strain>
    </source>
</reference>